<dbReference type="Ensembl" id="ENSOMYT00000072078.2">
    <property type="protein sequence ID" value="ENSOMYP00000066163.2"/>
    <property type="gene ID" value="ENSOMYG00000030653.2"/>
</dbReference>
<dbReference type="Proteomes" id="UP000694395">
    <property type="component" value="Chromosome 3"/>
</dbReference>
<evidence type="ECO:0000313" key="1">
    <source>
        <dbReference type="Ensembl" id="ENSOMYP00000066163.2"/>
    </source>
</evidence>
<proteinExistence type="predicted"/>
<reference evidence="1" key="3">
    <citation type="submission" date="2025-09" db="UniProtKB">
        <authorList>
            <consortium name="Ensembl"/>
        </authorList>
    </citation>
    <scope>IDENTIFICATION</scope>
</reference>
<dbReference type="AlphaFoldDB" id="A0A8C7SJ23"/>
<accession>A0A8C7SJ23</accession>
<name>A0A8C7SJ23_ONCMY</name>
<dbReference type="GeneTree" id="ENSGT01000000214993"/>
<protein>
    <submittedName>
        <fullName evidence="1">Uncharacterized protein</fullName>
    </submittedName>
</protein>
<keyword evidence="2" id="KW-1185">Reference proteome</keyword>
<reference evidence="1" key="2">
    <citation type="submission" date="2025-08" db="UniProtKB">
        <authorList>
            <consortium name="Ensembl"/>
        </authorList>
    </citation>
    <scope>IDENTIFICATION</scope>
</reference>
<reference evidence="1" key="1">
    <citation type="submission" date="2020-07" db="EMBL/GenBank/DDBJ databases">
        <title>A long reads based de novo assembly of the rainbow trout Arlee double haploid line genome.</title>
        <authorList>
            <person name="Gao G."/>
            <person name="Palti Y."/>
        </authorList>
    </citation>
    <scope>NUCLEOTIDE SEQUENCE [LARGE SCALE GENOMIC DNA]</scope>
</reference>
<evidence type="ECO:0000313" key="2">
    <source>
        <dbReference type="Proteomes" id="UP000694395"/>
    </source>
</evidence>
<organism evidence="1 2">
    <name type="scientific">Oncorhynchus mykiss</name>
    <name type="common">Rainbow trout</name>
    <name type="synonym">Salmo gairdneri</name>
    <dbReference type="NCBI Taxonomy" id="8022"/>
    <lineage>
        <taxon>Eukaryota</taxon>
        <taxon>Metazoa</taxon>
        <taxon>Chordata</taxon>
        <taxon>Craniata</taxon>
        <taxon>Vertebrata</taxon>
        <taxon>Euteleostomi</taxon>
        <taxon>Actinopterygii</taxon>
        <taxon>Neopterygii</taxon>
        <taxon>Teleostei</taxon>
        <taxon>Protacanthopterygii</taxon>
        <taxon>Salmoniformes</taxon>
        <taxon>Salmonidae</taxon>
        <taxon>Salmoninae</taxon>
        <taxon>Oncorhynchus</taxon>
    </lineage>
</organism>
<sequence length="188" mass="21376">MRLHCVQLRQLAVCIIGSWGWLSNKRVLYLSVWTWDIFHPRDCRYNYLSAICWDVQYAITVLSHCQTLCIKIRNAYILNVKGCLPPILPGTFKGLSSVKALSLFCELQCYNSSLPSNTFSELSIQNYGLSVMKITVNSCTQELSDLLCRIVDISRSLTTLDFESKGIIILRHQNCSDTNGAILELYII</sequence>